<keyword evidence="4" id="KW-0238">DNA-binding</keyword>
<sequence length="177" mass="20156">MDNKPLIGEDDGAAFELYEAKLRELYNQMIRVAYARLSNKSDAQDAVQEAWLRMLQSRDSLREASKLDAWAKTITANVALNMNRHTARMLVVADNEELLSAAGETPSAYEAELMLEISELLGELDPRSRTMLLYKFYYGFKDQEIAEALQLPVGTVKARIHRTKALLKRMMLEQTNV</sequence>
<feature type="domain" description="RNA polymerase sigma-70 region 2" evidence="6">
    <location>
        <begin position="23"/>
        <end position="88"/>
    </location>
</feature>
<organism evidence="8 9">
    <name type="scientific">Paenibacillus aurantiacus</name>
    <dbReference type="NCBI Taxonomy" id="1936118"/>
    <lineage>
        <taxon>Bacteria</taxon>
        <taxon>Bacillati</taxon>
        <taxon>Bacillota</taxon>
        <taxon>Bacilli</taxon>
        <taxon>Bacillales</taxon>
        <taxon>Paenibacillaceae</taxon>
        <taxon>Paenibacillus</taxon>
    </lineage>
</organism>
<dbReference type="Pfam" id="PF08281">
    <property type="entry name" value="Sigma70_r4_2"/>
    <property type="match status" value="1"/>
</dbReference>
<dbReference type="Gene3D" id="1.10.10.10">
    <property type="entry name" value="Winged helix-like DNA-binding domain superfamily/Winged helix DNA-binding domain"/>
    <property type="match status" value="1"/>
</dbReference>
<dbReference type="InterPro" id="IPR013324">
    <property type="entry name" value="RNA_pol_sigma_r3/r4-like"/>
</dbReference>
<name>A0ABV5KT49_9BACL</name>
<dbReference type="InterPro" id="IPR039425">
    <property type="entry name" value="RNA_pol_sigma-70-like"/>
</dbReference>
<dbReference type="SUPFAM" id="SSF88946">
    <property type="entry name" value="Sigma2 domain of RNA polymerase sigma factors"/>
    <property type="match status" value="1"/>
</dbReference>
<proteinExistence type="inferred from homology"/>
<dbReference type="CDD" id="cd06171">
    <property type="entry name" value="Sigma70_r4"/>
    <property type="match status" value="1"/>
</dbReference>
<dbReference type="PANTHER" id="PTHR43133:SF8">
    <property type="entry name" value="RNA POLYMERASE SIGMA FACTOR HI_1459-RELATED"/>
    <property type="match status" value="1"/>
</dbReference>
<dbReference type="InterPro" id="IPR036388">
    <property type="entry name" value="WH-like_DNA-bd_sf"/>
</dbReference>
<evidence type="ECO:0000259" key="7">
    <source>
        <dbReference type="Pfam" id="PF08281"/>
    </source>
</evidence>
<dbReference type="Pfam" id="PF04542">
    <property type="entry name" value="Sigma70_r2"/>
    <property type="match status" value="1"/>
</dbReference>
<dbReference type="NCBIfam" id="TIGR02937">
    <property type="entry name" value="sigma70-ECF"/>
    <property type="match status" value="1"/>
</dbReference>
<protein>
    <submittedName>
        <fullName evidence="8">RNA polymerase sigma factor</fullName>
    </submittedName>
</protein>
<keyword evidence="2" id="KW-0805">Transcription regulation</keyword>
<evidence type="ECO:0000256" key="2">
    <source>
        <dbReference type="ARBA" id="ARBA00023015"/>
    </source>
</evidence>
<evidence type="ECO:0000256" key="1">
    <source>
        <dbReference type="ARBA" id="ARBA00010641"/>
    </source>
</evidence>
<evidence type="ECO:0000256" key="4">
    <source>
        <dbReference type="ARBA" id="ARBA00023125"/>
    </source>
</evidence>
<evidence type="ECO:0000259" key="6">
    <source>
        <dbReference type="Pfam" id="PF04542"/>
    </source>
</evidence>
<dbReference type="InterPro" id="IPR013325">
    <property type="entry name" value="RNA_pol_sigma_r2"/>
</dbReference>
<evidence type="ECO:0000256" key="3">
    <source>
        <dbReference type="ARBA" id="ARBA00023082"/>
    </source>
</evidence>
<evidence type="ECO:0000313" key="8">
    <source>
        <dbReference type="EMBL" id="MFB9327408.1"/>
    </source>
</evidence>
<evidence type="ECO:0000313" key="9">
    <source>
        <dbReference type="Proteomes" id="UP001589747"/>
    </source>
</evidence>
<keyword evidence="5" id="KW-0804">Transcription</keyword>
<keyword evidence="9" id="KW-1185">Reference proteome</keyword>
<comment type="caution">
    <text evidence="8">The sequence shown here is derived from an EMBL/GenBank/DDBJ whole genome shotgun (WGS) entry which is preliminary data.</text>
</comment>
<dbReference type="InterPro" id="IPR007627">
    <property type="entry name" value="RNA_pol_sigma70_r2"/>
</dbReference>
<dbReference type="Gene3D" id="1.10.1740.10">
    <property type="match status" value="1"/>
</dbReference>
<evidence type="ECO:0000256" key="5">
    <source>
        <dbReference type="ARBA" id="ARBA00023163"/>
    </source>
</evidence>
<dbReference type="SUPFAM" id="SSF88659">
    <property type="entry name" value="Sigma3 and sigma4 domains of RNA polymerase sigma factors"/>
    <property type="match status" value="1"/>
</dbReference>
<dbReference type="EMBL" id="JBHMDO010000025">
    <property type="protein sequence ID" value="MFB9327408.1"/>
    <property type="molecule type" value="Genomic_DNA"/>
</dbReference>
<accession>A0ABV5KT49</accession>
<dbReference type="InterPro" id="IPR013249">
    <property type="entry name" value="RNA_pol_sigma70_r4_t2"/>
</dbReference>
<dbReference type="InterPro" id="IPR014284">
    <property type="entry name" value="RNA_pol_sigma-70_dom"/>
</dbReference>
<dbReference type="Proteomes" id="UP001589747">
    <property type="component" value="Unassembled WGS sequence"/>
</dbReference>
<dbReference type="RefSeq" id="WP_377495672.1">
    <property type="nucleotide sequence ID" value="NZ_JBHMDO010000025.1"/>
</dbReference>
<comment type="similarity">
    <text evidence="1">Belongs to the sigma-70 factor family. ECF subfamily.</text>
</comment>
<gene>
    <name evidence="8" type="ORF">ACFFSY_15880</name>
</gene>
<reference evidence="8 9" key="1">
    <citation type="submission" date="2024-09" db="EMBL/GenBank/DDBJ databases">
        <authorList>
            <person name="Sun Q."/>
            <person name="Mori K."/>
        </authorList>
    </citation>
    <scope>NUCLEOTIDE SEQUENCE [LARGE SCALE GENOMIC DNA]</scope>
    <source>
        <strain evidence="8 9">TISTR 2452</strain>
    </source>
</reference>
<dbReference type="PANTHER" id="PTHR43133">
    <property type="entry name" value="RNA POLYMERASE ECF-TYPE SIGMA FACTO"/>
    <property type="match status" value="1"/>
</dbReference>
<feature type="domain" description="RNA polymerase sigma factor 70 region 4 type 2" evidence="7">
    <location>
        <begin position="115"/>
        <end position="166"/>
    </location>
</feature>
<keyword evidence="3" id="KW-0731">Sigma factor</keyword>